<keyword evidence="3" id="KW-1185">Reference proteome</keyword>
<feature type="domain" description="NYN" evidence="1">
    <location>
        <begin position="4"/>
        <end position="103"/>
    </location>
</feature>
<comment type="caution">
    <text evidence="2">The sequence shown here is derived from an EMBL/GenBank/DDBJ whole genome shotgun (WGS) entry which is preliminary data.</text>
</comment>
<reference evidence="2" key="1">
    <citation type="submission" date="2019-07" db="EMBL/GenBank/DDBJ databases">
        <authorList>
            <person name="Dittberner H."/>
        </authorList>
    </citation>
    <scope>NUCLEOTIDE SEQUENCE [LARGE SCALE GENOMIC DNA]</scope>
</reference>
<proteinExistence type="predicted"/>
<name>A0A565CIH1_9BRAS</name>
<gene>
    <name evidence="2" type="ORF">ANE_LOCUS23790</name>
</gene>
<protein>
    <recommendedName>
        <fullName evidence="1">NYN domain-containing protein</fullName>
    </recommendedName>
</protein>
<dbReference type="GO" id="GO:0005777">
    <property type="term" value="C:peroxisome"/>
    <property type="evidence" value="ECO:0007669"/>
    <property type="project" value="InterPro"/>
</dbReference>
<evidence type="ECO:0000313" key="2">
    <source>
        <dbReference type="EMBL" id="VVB13346.1"/>
    </source>
</evidence>
<sequence>MTTTGVWWDINTCPIPDGCDPGRVRSRIESALQEYIGPGCPVTIFCIGNLEFISPQILKGISSSGIHLRHSVYQGMGVCYHLDEWEERNPPPAKIMLVSSDSSWFNFSFYSPADTLFFAHFQILCLSQHARLLTHGPGKTYWERNHALWIQTALYVLRMNLPRGFAHYAKFLAKAVMISSTISRVLIIHNKWLQIISNHLFRPIYLTKWKPSFQLVSFFICICSAMYLGKRADGVRRPRSEPSIPLLSTSCLGDEIESSGVLKKLWFFKRVSSLWPPSESLLLV</sequence>
<dbReference type="EMBL" id="CABITT030000008">
    <property type="protein sequence ID" value="VVB13346.1"/>
    <property type="molecule type" value="Genomic_DNA"/>
</dbReference>
<accession>A0A565CIH1</accession>
<dbReference type="PANTHER" id="PTHR14379:SF78">
    <property type="entry name" value="NYN DOMAIN-CONTAINING PROTEIN"/>
    <property type="match status" value="1"/>
</dbReference>
<evidence type="ECO:0000259" key="1">
    <source>
        <dbReference type="Pfam" id="PF01936"/>
    </source>
</evidence>
<dbReference type="PANTHER" id="PTHR14379">
    <property type="entry name" value="LIMKAIN B LKAP"/>
    <property type="match status" value="1"/>
</dbReference>
<dbReference type="Proteomes" id="UP000489600">
    <property type="component" value="Unassembled WGS sequence"/>
</dbReference>
<dbReference type="AlphaFoldDB" id="A0A565CIH1"/>
<organism evidence="2 3">
    <name type="scientific">Arabis nemorensis</name>
    <dbReference type="NCBI Taxonomy" id="586526"/>
    <lineage>
        <taxon>Eukaryota</taxon>
        <taxon>Viridiplantae</taxon>
        <taxon>Streptophyta</taxon>
        <taxon>Embryophyta</taxon>
        <taxon>Tracheophyta</taxon>
        <taxon>Spermatophyta</taxon>
        <taxon>Magnoliopsida</taxon>
        <taxon>eudicotyledons</taxon>
        <taxon>Gunneridae</taxon>
        <taxon>Pentapetalae</taxon>
        <taxon>rosids</taxon>
        <taxon>malvids</taxon>
        <taxon>Brassicales</taxon>
        <taxon>Brassicaceae</taxon>
        <taxon>Arabideae</taxon>
        <taxon>Arabis</taxon>
    </lineage>
</organism>
<dbReference type="InterPro" id="IPR021139">
    <property type="entry name" value="NYN"/>
</dbReference>
<evidence type="ECO:0000313" key="3">
    <source>
        <dbReference type="Proteomes" id="UP000489600"/>
    </source>
</evidence>
<dbReference type="Pfam" id="PF01936">
    <property type="entry name" value="NYN"/>
    <property type="match status" value="1"/>
</dbReference>
<dbReference type="GO" id="GO:0004540">
    <property type="term" value="F:RNA nuclease activity"/>
    <property type="evidence" value="ECO:0007669"/>
    <property type="project" value="InterPro"/>
</dbReference>
<dbReference type="OrthoDB" id="1113769at2759"/>
<dbReference type="CDD" id="cd10910">
    <property type="entry name" value="PIN_limkain_b1_N_like"/>
    <property type="match status" value="1"/>
</dbReference>
<dbReference type="InterPro" id="IPR024768">
    <property type="entry name" value="Marf1"/>
</dbReference>
<dbReference type="GO" id="GO:0010468">
    <property type="term" value="P:regulation of gene expression"/>
    <property type="evidence" value="ECO:0007669"/>
    <property type="project" value="InterPro"/>
</dbReference>